<evidence type="ECO:0000256" key="1">
    <source>
        <dbReference type="SAM" id="MobiDB-lite"/>
    </source>
</evidence>
<feature type="compositionally biased region" description="Low complexity" evidence="1">
    <location>
        <begin position="111"/>
        <end position="124"/>
    </location>
</feature>
<evidence type="ECO:0000256" key="2">
    <source>
        <dbReference type="SAM" id="Phobius"/>
    </source>
</evidence>
<organism evidence="3">
    <name type="scientific">Zea mays</name>
    <name type="common">Maize</name>
    <dbReference type="NCBI Taxonomy" id="4577"/>
    <lineage>
        <taxon>Eukaryota</taxon>
        <taxon>Viridiplantae</taxon>
        <taxon>Streptophyta</taxon>
        <taxon>Embryophyta</taxon>
        <taxon>Tracheophyta</taxon>
        <taxon>Spermatophyta</taxon>
        <taxon>Magnoliopsida</taxon>
        <taxon>Liliopsida</taxon>
        <taxon>Poales</taxon>
        <taxon>Poaceae</taxon>
        <taxon>PACMAD clade</taxon>
        <taxon>Panicoideae</taxon>
        <taxon>Andropogonodae</taxon>
        <taxon>Andropogoneae</taxon>
        <taxon>Tripsacinae</taxon>
        <taxon>Zea</taxon>
    </lineage>
</organism>
<reference evidence="3" key="1">
    <citation type="submission" date="2015-12" db="EMBL/GenBank/DDBJ databases">
        <title>Update maize B73 reference genome by single molecule sequencing technologies.</title>
        <authorList>
            <consortium name="Maize Genome Sequencing Project"/>
            <person name="Ware D."/>
        </authorList>
    </citation>
    <scope>NUCLEOTIDE SEQUENCE</scope>
    <source>
        <tissue evidence="3">Seedling</tissue>
    </source>
</reference>
<dbReference type="InParanoid" id="A0A1D6LJU5"/>
<keyword evidence="2" id="KW-0472">Membrane</keyword>
<name>A0A1D6LJU5_MAIZE</name>
<feature type="transmembrane region" description="Helical" evidence="2">
    <location>
        <begin position="46"/>
        <end position="67"/>
    </location>
</feature>
<evidence type="ECO:0000313" key="3">
    <source>
        <dbReference type="EMBL" id="AQK80001.1"/>
    </source>
</evidence>
<accession>A0A1D6LJU5</accession>
<proteinExistence type="predicted"/>
<feature type="compositionally biased region" description="Polar residues" evidence="1">
    <location>
        <begin position="100"/>
        <end position="110"/>
    </location>
</feature>
<dbReference type="AlphaFoldDB" id="A0A1D6LJU5"/>
<gene>
    <name evidence="3" type="ORF">ZEAMMB73_Zm00001d035952</name>
</gene>
<keyword evidence="2" id="KW-0812">Transmembrane</keyword>
<feature type="region of interest" description="Disordered" evidence="1">
    <location>
        <begin position="96"/>
        <end position="124"/>
    </location>
</feature>
<sequence>MFCYTFFYCLQYFLPFEIMLYSYKLNMYLCDNLVFQKQFSSLFQNMIWYFVKFFVCLLVQTLMNLSIDERCRKNNLSTSMIALSQVSFAAGLNLEDGPTHSASTSSSPEQTTDVDGSTTGDVTF</sequence>
<keyword evidence="2" id="KW-1133">Transmembrane helix</keyword>
<protein>
    <submittedName>
        <fullName evidence="3">Uncharacterized protein</fullName>
    </submittedName>
</protein>
<dbReference type="EMBL" id="CM000782">
    <property type="protein sequence ID" value="AQK80001.1"/>
    <property type="molecule type" value="Genomic_DNA"/>
</dbReference>